<evidence type="ECO:0000256" key="3">
    <source>
        <dbReference type="ARBA" id="ARBA00022679"/>
    </source>
</evidence>
<evidence type="ECO:0000256" key="7">
    <source>
        <dbReference type="HAMAP-Rule" id="MF_01147"/>
    </source>
</evidence>
<feature type="transmembrane region" description="Helical" evidence="7">
    <location>
        <begin position="91"/>
        <end position="112"/>
    </location>
</feature>
<feature type="binding site" evidence="7">
    <location>
        <position position="138"/>
    </location>
    <ligand>
        <name>a 1,2-diacyl-sn-glycero-3-phospho-(1'-sn-glycerol)</name>
        <dbReference type="ChEBI" id="CHEBI:64716"/>
    </ligand>
</feature>
<keyword evidence="6 7" id="KW-0472">Membrane</keyword>
<evidence type="ECO:0000256" key="4">
    <source>
        <dbReference type="ARBA" id="ARBA00022692"/>
    </source>
</evidence>
<accession>A0ABU9XKI4</accession>
<feature type="transmembrane region" description="Helical" evidence="7">
    <location>
        <begin position="20"/>
        <end position="39"/>
    </location>
</feature>
<feature type="transmembrane region" description="Helical" evidence="7">
    <location>
        <begin position="179"/>
        <end position="201"/>
    </location>
</feature>
<comment type="subcellular location">
    <subcellularLocation>
        <location evidence="7">Cell membrane</location>
        <topology evidence="7">Multi-pass membrane protein</topology>
    </subcellularLocation>
</comment>
<comment type="catalytic activity">
    <reaction evidence="7">
        <text>L-cysteinyl-[prolipoprotein] + a 1,2-diacyl-sn-glycero-3-phospho-(1'-sn-glycerol) = an S-1,2-diacyl-sn-glyceryl-L-cysteinyl-[prolipoprotein] + sn-glycerol 1-phosphate + H(+)</text>
        <dbReference type="Rhea" id="RHEA:56712"/>
        <dbReference type="Rhea" id="RHEA-COMP:14679"/>
        <dbReference type="Rhea" id="RHEA-COMP:14680"/>
        <dbReference type="ChEBI" id="CHEBI:15378"/>
        <dbReference type="ChEBI" id="CHEBI:29950"/>
        <dbReference type="ChEBI" id="CHEBI:57685"/>
        <dbReference type="ChEBI" id="CHEBI:64716"/>
        <dbReference type="ChEBI" id="CHEBI:140658"/>
        <dbReference type="EC" id="2.5.1.145"/>
    </reaction>
</comment>
<dbReference type="PROSITE" id="PS01311">
    <property type="entry name" value="LGT"/>
    <property type="match status" value="1"/>
</dbReference>
<organism evidence="8 9">
    <name type="scientific">Ornithinibacillus xuwenensis</name>
    <dbReference type="NCBI Taxonomy" id="3144668"/>
    <lineage>
        <taxon>Bacteria</taxon>
        <taxon>Bacillati</taxon>
        <taxon>Bacillota</taxon>
        <taxon>Bacilli</taxon>
        <taxon>Bacillales</taxon>
        <taxon>Bacillaceae</taxon>
        <taxon>Ornithinibacillus</taxon>
    </lineage>
</organism>
<sequence>MSCAAPELNRVFLQIGTLPIYWYGVIIATGAFLGLYIAMKEADRIGLKKDLFVDLVVFAIPIAILSARIYYVTFEWDRYAGGPWWKVFAVWEGGIAIHGALIGSVLTAIVFARVKKVPFWKLADVAAPSLILGQAIGRWGNFMNQEAHGVAITDQGMLDLHHALLPDFIMNQMCIKGTVYYPTFLYESLWNILVLILLLWLRRKNPIRGTVFLTYLAAYSVGRFFIEGMRTDSLYGGGLRTAQVVSILLIVGATLLIMYRRKTVVERYESTDKSKKTGKKNTKKKK</sequence>
<comment type="pathway">
    <text evidence="7">Protein modification; lipoprotein biosynthesis (diacylglyceryl transfer).</text>
</comment>
<keyword evidence="5 7" id="KW-1133">Transmembrane helix</keyword>
<name>A0ABU9XKI4_9BACI</name>
<keyword evidence="4 7" id="KW-0812">Transmembrane</keyword>
<dbReference type="GO" id="GO:0008961">
    <property type="term" value="F:phosphatidylglycerol-prolipoprotein diacylglyceryl transferase activity"/>
    <property type="evidence" value="ECO:0007669"/>
    <property type="project" value="UniProtKB-EC"/>
</dbReference>
<keyword evidence="2 7" id="KW-1003">Cell membrane</keyword>
<comment type="function">
    <text evidence="7">Catalyzes the transfer of the diacylglyceryl group from phosphatidylglycerol to the sulfhydryl group of the N-terminal cysteine of a prolipoprotein, the first step in the formation of mature lipoproteins.</text>
</comment>
<evidence type="ECO:0000256" key="5">
    <source>
        <dbReference type="ARBA" id="ARBA00022989"/>
    </source>
</evidence>
<comment type="caution">
    <text evidence="8">The sequence shown here is derived from an EMBL/GenBank/DDBJ whole genome shotgun (WGS) entry which is preliminary data.</text>
</comment>
<gene>
    <name evidence="7 8" type="primary">lgt</name>
    <name evidence="8" type="ORF">ABC228_15165</name>
</gene>
<keyword evidence="3 7" id="KW-0808">Transferase</keyword>
<evidence type="ECO:0000256" key="6">
    <source>
        <dbReference type="ARBA" id="ARBA00023136"/>
    </source>
</evidence>
<comment type="similarity">
    <text evidence="1 7">Belongs to the Lgt family.</text>
</comment>
<evidence type="ECO:0000313" key="8">
    <source>
        <dbReference type="EMBL" id="MEN2768520.1"/>
    </source>
</evidence>
<dbReference type="NCBIfam" id="TIGR00544">
    <property type="entry name" value="lgt"/>
    <property type="match status" value="1"/>
</dbReference>
<dbReference type="EC" id="2.5.1.145" evidence="7"/>
<protein>
    <recommendedName>
        <fullName evidence="7">Phosphatidylglycerol--prolipoprotein diacylglyceryl transferase</fullName>
        <ecNumber evidence="7">2.5.1.145</ecNumber>
    </recommendedName>
</protein>
<dbReference type="Pfam" id="PF01790">
    <property type="entry name" value="LGT"/>
    <property type="match status" value="1"/>
</dbReference>
<proteinExistence type="inferred from homology"/>
<feature type="transmembrane region" description="Helical" evidence="7">
    <location>
        <begin position="51"/>
        <end position="71"/>
    </location>
</feature>
<evidence type="ECO:0000256" key="1">
    <source>
        <dbReference type="ARBA" id="ARBA00007150"/>
    </source>
</evidence>
<dbReference type="Proteomes" id="UP001444625">
    <property type="component" value="Unassembled WGS sequence"/>
</dbReference>
<feature type="transmembrane region" description="Helical" evidence="7">
    <location>
        <begin position="207"/>
        <end position="226"/>
    </location>
</feature>
<dbReference type="EMBL" id="JBDIML010000005">
    <property type="protein sequence ID" value="MEN2768520.1"/>
    <property type="molecule type" value="Genomic_DNA"/>
</dbReference>
<reference evidence="8 9" key="1">
    <citation type="submission" date="2024-05" db="EMBL/GenBank/DDBJ databases">
        <authorList>
            <person name="Haq I."/>
            <person name="Ullah Z."/>
            <person name="Ahmad R."/>
            <person name="Li M."/>
            <person name="Tong Y."/>
        </authorList>
    </citation>
    <scope>NUCLEOTIDE SEQUENCE [LARGE SCALE GENOMIC DNA]</scope>
    <source>
        <strain evidence="8 9">16A2E</strain>
    </source>
</reference>
<dbReference type="InterPro" id="IPR001640">
    <property type="entry name" value="Lgt"/>
</dbReference>
<feature type="transmembrane region" description="Helical" evidence="7">
    <location>
        <begin position="238"/>
        <end position="259"/>
    </location>
</feature>
<dbReference type="HAMAP" id="MF_01147">
    <property type="entry name" value="Lgt"/>
    <property type="match status" value="1"/>
</dbReference>
<evidence type="ECO:0000313" key="9">
    <source>
        <dbReference type="Proteomes" id="UP001444625"/>
    </source>
</evidence>
<keyword evidence="9" id="KW-1185">Reference proteome</keyword>
<dbReference type="PANTHER" id="PTHR30589:SF0">
    <property type="entry name" value="PHOSPHATIDYLGLYCEROL--PROLIPOPROTEIN DIACYLGLYCERYL TRANSFERASE"/>
    <property type="match status" value="1"/>
</dbReference>
<evidence type="ECO:0000256" key="2">
    <source>
        <dbReference type="ARBA" id="ARBA00022475"/>
    </source>
</evidence>
<dbReference type="RefSeq" id="WP_345826001.1">
    <property type="nucleotide sequence ID" value="NZ_JBDIML010000005.1"/>
</dbReference>
<dbReference type="PANTHER" id="PTHR30589">
    <property type="entry name" value="PROLIPOPROTEIN DIACYLGLYCERYL TRANSFERASE"/>
    <property type="match status" value="1"/>
</dbReference>